<gene>
    <name evidence="5" type="primary">hsdS</name>
    <name evidence="5" type="ORF">LSJ_0936</name>
</gene>
<name>A0A089QI10_9LACO</name>
<evidence type="ECO:0000313" key="5">
    <source>
        <dbReference type="EMBL" id="AIR10616.1"/>
    </source>
</evidence>
<evidence type="ECO:0000259" key="4">
    <source>
        <dbReference type="Pfam" id="PF01420"/>
    </source>
</evidence>
<dbReference type="InterPro" id="IPR052021">
    <property type="entry name" value="Type-I_RS_S_subunit"/>
</dbReference>
<dbReference type="SUPFAM" id="SSF116734">
    <property type="entry name" value="DNA methylase specificity domain"/>
    <property type="match status" value="2"/>
</dbReference>
<dbReference type="Gene3D" id="1.10.287.1120">
    <property type="entry name" value="Bipartite methylase S protein"/>
    <property type="match status" value="1"/>
</dbReference>
<protein>
    <submittedName>
        <fullName evidence="5">Type I restriction-modification system specificity subunit</fullName>
    </submittedName>
</protein>
<dbReference type="CDD" id="cd17288">
    <property type="entry name" value="RMtype1_S_LlaAI06ORF1089P_TRD1-CR1_like"/>
    <property type="match status" value="1"/>
</dbReference>
<dbReference type="KEGG" id="lsj:LSJ_0936"/>
<dbReference type="InterPro" id="IPR044946">
    <property type="entry name" value="Restrct_endonuc_typeI_TRD_sf"/>
</dbReference>
<dbReference type="GO" id="GO:0003677">
    <property type="term" value="F:DNA binding"/>
    <property type="evidence" value="ECO:0007669"/>
    <property type="project" value="UniProtKB-KW"/>
</dbReference>
<dbReference type="Pfam" id="PF01420">
    <property type="entry name" value="Methylase_S"/>
    <property type="match status" value="2"/>
</dbReference>
<reference evidence="5 6" key="1">
    <citation type="journal article" date="2014" name="BMC Genomics">
        <title>Unusual genome complexity in Lactobacillus salivarius JCM1046.</title>
        <authorList>
            <person name="Raftis E.J."/>
            <person name="Forde B.M."/>
            <person name="Claesson M.J."/>
            <person name="O'Toole P.W."/>
        </authorList>
    </citation>
    <scope>NUCLEOTIDE SEQUENCE [LARGE SCALE GENOMIC DNA]</scope>
    <source>
        <strain evidence="5 6">JCM1046</strain>
    </source>
</reference>
<dbReference type="PANTHER" id="PTHR30408">
    <property type="entry name" value="TYPE-1 RESTRICTION ENZYME ECOKI SPECIFICITY PROTEIN"/>
    <property type="match status" value="1"/>
</dbReference>
<evidence type="ECO:0000256" key="3">
    <source>
        <dbReference type="ARBA" id="ARBA00023125"/>
    </source>
</evidence>
<dbReference type="Gene3D" id="3.90.220.20">
    <property type="entry name" value="DNA methylase specificity domains"/>
    <property type="match status" value="2"/>
</dbReference>
<feature type="domain" description="Type I restriction modification DNA specificity" evidence="4">
    <location>
        <begin position="159"/>
        <end position="321"/>
    </location>
</feature>
<sequence>MNSGNIPVYGTGGYMLSVNDKLSEADAVGIGRKGTIDKPLYLRAPFWTVDTLFYCTSKENSDVKFIYLLFQIINWKRYDESTGVPSLSKNTISSIKTYVPKVKEQDHISKLFFSLDNTLQLHERKCEELALIKKALLQKLFPKKDEIKPEVRYKNFSDAWEQRKISDIFTITRGQVLATTDTSEIRTKEMCFPVYSSQTKNDGLMGYYNKYLFDTAITWTTDGANAGTVNYRKGKFYSTNVNGVLLSNEGYVSKAVAEILNTVAWRYVSRVGNPKLMNNVMAGIVISIPSSFKEQDKISELLTDFDCLIALHQRKLEKLKQLKKFLLQNMFI</sequence>
<dbReference type="EMBL" id="CP007646">
    <property type="protein sequence ID" value="AIR10616.1"/>
    <property type="molecule type" value="Genomic_DNA"/>
</dbReference>
<evidence type="ECO:0000256" key="1">
    <source>
        <dbReference type="ARBA" id="ARBA00010923"/>
    </source>
</evidence>
<keyword evidence="2" id="KW-0680">Restriction system</keyword>
<keyword evidence="3" id="KW-0238">DNA-binding</keyword>
<dbReference type="AlphaFoldDB" id="A0A089QI10"/>
<dbReference type="PANTHER" id="PTHR30408:SF13">
    <property type="entry name" value="TYPE I RESTRICTION ENZYME HINDI SPECIFICITY SUBUNIT"/>
    <property type="match status" value="1"/>
</dbReference>
<dbReference type="CDD" id="cd17255">
    <property type="entry name" value="RMtype1_S_Fco49512ORF2615P-TRD2-CR2_like"/>
    <property type="match status" value="1"/>
</dbReference>
<dbReference type="GO" id="GO:0009307">
    <property type="term" value="P:DNA restriction-modification system"/>
    <property type="evidence" value="ECO:0007669"/>
    <property type="project" value="UniProtKB-KW"/>
</dbReference>
<accession>A0A089QI10</accession>
<feature type="domain" description="Type I restriction modification DNA specificity" evidence="4">
    <location>
        <begin position="2"/>
        <end position="129"/>
    </location>
</feature>
<evidence type="ECO:0000313" key="6">
    <source>
        <dbReference type="Proteomes" id="UP000029488"/>
    </source>
</evidence>
<comment type="similarity">
    <text evidence="1">Belongs to the type-I restriction system S methylase family.</text>
</comment>
<proteinExistence type="inferred from homology"/>
<evidence type="ECO:0000256" key="2">
    <source>
        <dbReference type="ARBA" id="ARBA00022747"/>
    </source>
</evidence>
<dbReference type="Proteomes" id="UP000029488">
    <property type="component" value="Chromosome"/>
</dbReference>
<dbReference type="InterPro" id="IPR000055">
    <property type="entry name" value="Restrct_endonuc_typeI_TRD"/>
</dbReference>
<organism evidence="5 6">
    <name type="scientific">Ligilactobacillus salivarius</name>
    <dbReference type="NCBI Taxonomy" id="1624"/>
    <lineage>
        <taxon>Bacteria</taxon>
        <taxon>Bacillati</taxon>
        <taxon>Bacillota</taxon>
        <taxon>Bacilli</taxon>
        <taxon>Lactobacillales</taxon>
        <taxon>Lactobacillaceae</taxon>
        <taxon>Ligilactobacillus</taxon>
    </lineage>
</organism>